<dbReference type="RefSeq" id="XP_064664742.1">
    <property type="nucleotide sequence ID" value="XM_064809959.1"/>
</dbReference>
<reference evidence="2" key="1">
    <citation type="journal article" date="2023" name="Mol. Phylogenet. Evol.">
        <title>Genome-scale phylogeny and comparative genomics of the fungal order Sordariales.</title>
        <authorList>
            <person name="Hensen N."/>
            <person name="Bonometti L."/>
            <person name="Westerberg I."/>
            <person name="Brannstrom I.O."/>
            <person name="Guillou S."/>
            <person name="Cros-Aarteil S."/>
            <person name="Calhoun S."/>
            <person name="Haridas S."/>
            <person name="Kuo A."/>
            <person name="Mondo S."/>
            <person name="Pangilinan J."/>
            <person name="Riley R."/>
            <person name="LaButti K."/>
            <person name="Andreopoulos B."/>
            <person name="Lipzen A."/>
            <person name="Chen C."/>
            <person name="Yan M."/>
            <person name="Daum C."/>
            <person name="Ng V."/>
            <person name="Clum A."/>
            <person name="Steindorff A."/>
            <person name="Ohm R.A."/>
            <person name="Martin F."/>
            <person name="Silar P."/>
            <person name="Natvig D.O."/>
            <person name="Lalanne C."/>
            <person name="Gautier V."/>
            <person name="Ament-Velasquez S.L."/>
            <person name="Kruys A."/>
            <person name="Hutchinson M.I."/>
            <person name="Powell A.J."/>
            <person name="Barry K."/>
            <person name="Miller A.N."/>
            <person name="Grigoriev I.V."/>
            <person name="Debuchy R."/>
            <person name="Gladieux P."/>
            <person name="Hiltunen Thoren M."/>
            <person name="Johannesson H."/>
        </authorList>
    </citation>
    <scope>NUCLEOTIDE SEQUENCE</scope>
    <source>
        <strain evidence="2">CBS 508.74</strain>
    </source>
</reference>
<keyword evidence="3" id="KW-1185">Reference proteome</keyword>
<name>A0AAN6T7W1_9PEZI</name>
<evidence type="ECO:0000256" key="1">
    <source>
        <dbReference type="SAM" id="MobiDB-lite"/>
    </source>
</evidence>
<comment type="caution">
    <text evidence="2">The sequence shown here is derived from an EMBL/GenBank/DDBJ whole genome shotgun (WGS) entry which is preliminary data.</text>
</comment>
<sequence>MMELPESNSDGRSRVCLCRRPDDAAPMCLGWRVVREGRSLDLLGPSWFLLRLLRGWSRGRVGDPETRVTGLLARARSDPVRCYWAASDQNGVVLCGVRPSQWAGATTVLPLFGSLYQRYADLYQLILCLRTGRKNGLGPCWNVVKGKREKEENNQRLWLRSRGSQKGGAGKQGSWK</sequence>
<evidence type="ECO:0000313" key="2">
    <source>
        <dbReference type="EMBL" id="KAK4107172.1"/>
    </source>
</evidence>
<evidence type="ECO:0000313" key="3">
    <source>
        <dbReference type="Proteomes" id="UP001302812"/>
    </source>
</evidence>
<dbReference type="GeneID" id="89934083"/>
<dbReference type="EMBL" id="MU853380">
    <property type="protein sequence ID" value="KAK4107172.1"/>
    <property type="molecule type" value="Genomic_DNA"/>
</dbReference>
<dbReference type="AlphaFoldDB" id="A0AAN6T7W1"/>
<protein>
    <submittedName>
        <fullName evidence="2">Uncharacterized protein</fullName>
    </submittedName>
</protein>
<dbReference type="Proteomes" id="UP001302812">
    <property type="component" value="Unassembled WGS sequence"/>
</dbReference>
<gene>
    <name evidence="2" type="ORF">N656DRAFT_525572</name>
</gene>
<reference evidence="2" key="2">
    <citation type="submission" date="2023-05" db="EMBL/GenBank/DDBJ databases">
        <authorList>
            <consortium name="Lawrence Berkeley National Laboratory"/>
            <person name="Steindorff A."/>
            <person name="Hensen N."/>
            <person name="Bonometti L."/>
            <person name="Westerberg I."/>
            <person name="Brannstrom I.O."/>
            <person name="Guillou S."/>
            <person name="Cros-Aarteil S."/>
            <person name="Calhoun S."/>
            <person name="Haridas S."/>
            <person name="Kuo A."/>
            <person name="Mondo S."/>
            <person name="Pangilinan J."/>
            <person name="Riley R."/>
            <person name="Labutti K."/>
            <person name="Andreopoulos B."/>
            <person name="Lipzen A."/>
            <person name="Chen C."/>
            <person name="Yanf M."/>
            <person name="Daum C."/>
            <person name="Ng V."/>
            <person name="Clum A."/>
            <person name="Ohm R."/>
            <person name="Martin F."/>
            <person name="Silar P."/>
            <person name="Natvig D."/>
            <person name="Lalanne C."/>
            <person name="Gautier V."/>
            <person name="Ament-Velasquez S.L."/>
            <person name="Kruys A."/>
            <person name="Hutchinson M.I."/>
            <person name="Powell A.J."/>
            <person name="Barry K."/>
            <person name="Miller A.N."/>
            <person name="Grigoriev I.V."/>
            <person name="Debuchy R."/>
            <person name="Gladieux P."/>
            <person name="Thoren M.H."/>
            <person name="Johannesson H."/>
        </authorList>
    </citation>
    <scope>NUCLEOTIDE SEQUENCE</scope>
    <source>
        <strain evidence="2">CBS 508.74</strain>
    </source>
</reference>
<proteinExistence type="predicted"/>
<organism evidence="2 3">
    <name type="scientific">Canariomyces notabilis</name>
    <dbReference type="NCBI Taxonomy" id="2074819"/>
    <lineage>
        <taxon>Eukaryota</taxon>
        <taxon>Fungi</taxon>
        <taxon>Dikarya</taxon>
        <taxon>Ascomycota</taxon>
        <taxon>Pezizomycotina</taxon>
        <taxon>Sordariomycetes</taxon>
        <taxon>Sordariomycetidae</taxon>
        <taxon>Sordariales</taxon>
        <taxon>Chaetomiaceae</taxon>
        <taxon>Canariomyces</taxon>
    </lineage>
</organism>
<feature type="compositionally biased region" description="Gly residues" evidence="1">
    <location>
        <begin position="165"/>
        <end position="176"/>
    </location>
</feature>
<accession>A0AAN6T7W1</accession>
<feature type="region of interest" description="Disordered" evidence="1">
    <location>
        <begin position="154"/>
        <end position="176"/>
    </location>
</feature>